<dbReference type="PROSITE" id="PS51898">
    <property type="entry name" value="TYR_RECOMBINASE"/>
    <property type="match status" value="1"/>
</dbReference>
<dbReference type="PANTHER" id="PTHR30349:SF94">
    <property type="entry name" value="INTEGRASE_RECOMBINASE HI_1414-RELATED"/>
    <property type="match status" value="1"/>
</dbReference>
<evidence type="ECO:0000256" key="3">
    <source>
        <dbReference type="ARBA" id="ARBA00023172"/>
    </source>
</evidence>
<dbReference type="InterPro" id="IPR013762">
    <property type="entry name" value="Integrase-like_cat_sf"/>
</dbReference>
<comment type="caution">
    <text evidence="7">The sequence shown here is derived from an EMBL/GenBank/DDBJ whole genome shotgun (WGS) entry which is preliminary data.</text>
</comment>
<evidence type="ECO:0000259" key="5">
    <source>
        <dbReference type="PROSITE" id="PS51898"/>
    </source>
</evidence>
<keyword evidence="3" id="KW-0233">DNA recombination</keyword>
<organism evidence="7 8">
    <name type="scientific">Paludisphaera mucosa</name>
    <dbReference type="NCBI Taxonomy" id="3030827"/>
    <lineage>
        <taxon>Bacteria</taxon>
        <taxon>Pseudomonadati</taxon>
        <taxon>Planctomycetota</taxon>
        <taxon>Planctomycetia</taxon>
        <taxon>Isosphaerales</taxon>
        <taxon>Isosphaeraceae</taxon>
        <taxon>Paludisphaera</taxon>
    </lineage>
</organism>
<accession>A0ABT6FEB3</accession>
<dbReference type="Gene3D" id="1.10.443.10">
    <property type="entry name" value="Intergrase catalytic core"/>
    <property type="match status" value="1"/>
</dbReference>
<dbReference type="InterPro" id="IPR002104">
    <property type="entry name" value="Integrase_catalytic"/>
</dbReference>
<dbReference type="PANTHER" id="PTHR30349">
    <property type="entry name" value="PHAGE INTEGRASE-RELATED"/>
    <property type="match status" value="1"/>
</dbReference>
<dbReference type="RefSeq" id="WP_277862160.1">
    <property type="nucleotide sequence ID" value="NZ_JARRAG010000002.1"/>
</dbReference>
<evidence type="ECO:0000313" key="7">
    <source>
        <dbReference type="EMBL" id="MDG3005831.1"/>
    </source>
</evidence>
<keyword evidence="2 4" id="KW-0238">DNA-binding</keyword>
<sequence length="372" mass="41498">MTTDNPPGSGSEPVGNLVRIFLRGRTWWANYQHAGRQNRKSLGTTNKKEARRRALLLEAELLQGRHRDRPEPPTVDEAVSAYLDHLRAERRSAKTMVKYEYVLGRLAGLLRDRRAGSLLDLDLKAMDAYRKSRVQAGAAPKTVYTETVIARQLVKFALSRGMITEDPLRGLRLGKPKPSSQPCWSNEEVERILASAGAAYRDAYVVLADTGMRAGELVHLCWEDVDFARNVIHIRPKPGWTPKTGDRRAIPMSPRARATLEAMPRRGEWAFTAPSISGRPAEIRQMSDRRLLAALKRVLARLGLPGHLHTFRHAFISRALTGGIAESVVREWVGHVDRDVMKLYTHIASATSQEAMRKLSQSGRGPSDPAPG</sequence>
<proteinExistence type="predicted"/>
<evidence type="ECO:0000256" key="2">
    <source>
        <dbReference type="ARBA" id="ARBA00023125"/>
    </source>
</evidence>
<feature type="domain" description="Core-binding (CB)" evidence="6">
    <location>
        <begin position="73"/>
        <end position="158"/>
    </location>
</feature>
<dbReference type="PROSITE" id="PS51900">
    <property type="entry name" value="CB"/>
    <property type="match status" value="1"/>
</dbReference>
<dbReference type="InterPro" id="IPR050090">
    <property type="entry name" value="Tyrosine_recombinase_XerCD"/>
</dbReference>
<dbReference type="EMBL" id="JARRAG010000002">
    <property type="protein sequence ID" value="MDG3005831.1"/>
    <property type="molecule type" value="Genomic_DNA"/>
</dbReference>
<reference evidence="7 8" key="1">
    <citation type="submission" date="2023-03" db="EMBL/GenBank/DDBJ databases">
        <title>Paludisphaera mucosa sp. nov. a novel planctomycete from northern fen.</title>
        <authorList>
            <person name="Ivanova A."/>
        </authorList>
    </citation>
    <scope>NUCLEOTIDE SEQUENCE [LARGE SCALE GENOMIC DNA]</scope>
    <source>
        <strain evidence="7 8">Pla2</strain>
    </source>
</reference>
<evidence type="ECO:0000259" key="6">
    <source>
        <dbReference type="PROSITE" id="PS51900"/>
    </source>
</evidence>
<dbReference type="InterPro" id="IPR011010">
    <property type="entry name" value="DNA_brk_join_enz"/>
</dbReference>
<dbReference type="InterPro" id="IPR010998">
    <property type="entry name" value="Integrase_recombinase_N"/>
</dbReference>
<gene>
    <name evidence="7" type="ORF">PZE19_18750</name>
</gene>
<dbReference type="Pfam" id="PF02899">
    <property type="entry name" value="Phage_int_SAM_1"/>
    <property type="match status" value="1"/>
</dbReference>
<dbReference type="InterPro" id="IPR004107">
    <property type="entry name" value="Integrase_SAM-like_N"/>
</dbReference>
<name>A0ABT6FEB3_9BACT</name>
<dbReference type="Proteomes" id="UP001216907">
    <property type="component" value="Unassembled WGS sequence"/>
</dbReference>
<evidence type="ECO:0000256" key="4">
    <source>
        <dbReference type="PROSITE-ProRule" id="PRU01248"/>
    </source>
</evidence>
<dbReference type="Gene3D" id="1.10.150.130">
    <property type="match status" value="1"/>
</dbReference>
<keyword evidence="8" id="KW-1185">Reference proteome</keyword>
<dbReference type="CDD" id="cd00796">
    <property type="entry name" value="INT_Rci_Hp1_C"/>
    <property type="match status" value="1"/>
</dbReference>
<evidence type="ECO:0000313" key="8">
    <source>
        <dbReference type="Proteomes" id="UP001216907"/>
    </source>
</evidence>
<keyword evidence="1" id="KW-0229">DNA integration</keyword>
<dbReference type="Pfam" id="PF00589">
    <property type="entry name" value="Phage_integrase"/>
    <property type="match status" value="1"/>
</dbReference>
<dbReference type="SUPFAM" id="SSF56349">
    <property type="entry name" value="DNA breaking-rejoining enzymes"/>
    <property type="match status" value="1"/>
</dbReference>
<evidence type="ECO:0000256" key="1">
    <source>
        <dbReference type="ARBA" id="ARBA00022908"/>
    </source>
</evidence>
<protein>
    <submittedName>
        <fullName evidence="7">Site-specific integrase</fullName>
    </submittedName>
</protein>
<feature type="domain" description="Tyr recombinase" evidence="5">
    <location>
        <begin position="179"/>
        <end position="357"/>
    </location>
</feature>
<dbReference type="InterPro" id="IPR044068">
    <property type="entry name" value="CB"/>
</dbReference>